<sequence>MAARKEPQTPTKITAGEVKQGDRVKAEGDEQWMQVVSEPTSQGESSSWQFMYGESGPHIWSGLKSAELLKQ</sequence>
<comment type="caution">
    <text evidence="1">The sequence shown here is derived from an EMBL/GenBank/DDBJ whole genome shotgun (WGS) entry which is preliminary data.</text>
</comment>
<accession>A0ABV0JCZ3</accession>
<name>A0ABV0JCZ3_9CYAN</name>
<reference evidence="1 2" key="1">
    <citation type="submission" date="2022-04" db="EMBL/GenBank/DDBJ databases">
        <title>Positive selection, recombination, and allopatry shape intraspecific diversity of widespread and dominant cyanobacteria.</title>
        <authorList>
            <person name="Wei J."/>
            <person name="Shu W."/>
            <person name="Hu C."/>
        </authorList>
    </citation>
    <scope>NUCLEOTIDE SEQUENCE [LARGE SCALE GENOMIC DNA]</scope>
    <source>
        <strain evidence="1 2">GB2-A4</strain>
    </source>
</reference>
<dbReference type="Proteomes" id="UP001464891">
    <property type="component" value="Unassembled WGS sequence"/>
</dbReference>
<gene>
    <name evidence="1" type="ORF">NC998_21385</name>
</gene>
<organism evidence="1 2">
    <name type="scientific">Trichocoleus desertorum GB2-A4</name>
    <dbReference type="NCBI Taxonomy" id="2933944"/>
    <lineage>
        <taxon>Bacteria</taxon>
        <taxon>Bacillati</taxon>
        <taxon>Cyanobacteriota</taxon>
        <taxon>Cyanophyceae</taxon>
        <taxon>Leptolyngbyales</taxon>
        <taxon>Trichocoleusaceae</taxon>
        <taxon>Trichocoleus</taxon>
    </lineage>
</organism>
<evidence type="ECO:0000313" key="2">
    <source>
        <dbReference type="Proteomes" id="UP001464891"/>
    </source>
</evidence>
<protein>
    <submittedName>
        <fullName evidence="1">Uncharacterized protein</fullName>
    </submittedName>
</protein>
<proteinExistence type="predicted"/>
<keyword evidence="2" id="KW-1185">Reference proteome</keyword>
<evidence type="ECO:0000313" key="1">
    <source>
        <dbReference type="EMBL" id="MEP0819657.1"/>
    </source>
</evidence>
<dbReference type="RefSeq" id="WP_190440797.1">
    <property type="nucleotide sequence ID" value="NZ_JAMPKM010000015.1"/>
</dbReference>
<dbReference type="EMBL" id="JAMPKM010000015">
    <property type="protein sequence ID" value="MEP0819657.1"/>
    <property type="molecule type" value="Genomic_DNA"/>
</dbReference>